<feature type="binding site" evidence="6">
    <location>
        <position position="52"/>
    </location>
    <ligand>
        <name>substrate</name>
    </ligand>
</feature>
<evidence type="ECO:0000256" key="2">
    <source>
        <dbReference type="ARBA" id="ARBA00022842"/>
    </source>
</evidence>
<dbReference type="SUPFAM" id="SSF54826">
    <property type="entry name" value="Enolase N-terminal domain-like"/>
    <property type="match status" value="1"/>
</dbReference>
<dbReference type="SFLD" id="SFLDG00179">
    <property type="entry name" value="mandelate_racemase"/>
    <property type="match status" value="1"/>
</dbReference>
<dbReference type="InterPro" id="IPR023444">
    <property type="entry name" value="L-Rhamnon_dehydrat"/>
</dbReference>
<dbReference type="NCBIfam" id="NF011968">
    <property type="entry name" value="PRK15440.1"/>
    <property type="match status" value="1"/>
</dbReference>
<dbReference type="GO" id="GO:0050032">
    <property type="term" value="F:L-rhamnonate dehydratase activity"/>
    <property type="evidence" value="ECO:0007669"/>
    <property type="project" value="UniProtKB-UniRule"/>
</dbReference>
<protein>
    <recommendedName>
        <fullName evidence="6">Putative L-rhamnonate dehydratase</fullName>
        <shortName evidence="6">RhamD</shortName>
        <ecNumber evidence="6">4.2.1.90</ecNumber>
    </recommendedName>
</protein>
<dbReference type="SFLD" id="SFLDS00001">
    <property type="entry name" value="Enolase"/>
    <property type="match status" value="1"/>
</dbReference>
<feature type="active site" description="Proton acceptor" evidence="6">
    <location>
        <position position="321"/>
    </location>
</feature>
<dbReference type="PANTHER" id="PTHR13794">
    <property type="entry name" value="ENOLASE SUPERFAMILY, MANDELATE RACEMASE"/>
    <property type="match status" value="1"/>
</dbReference>
<evidence type="ECO:0000313" key="8">
    <source>
        <dbReference type="EMBL" id="ADN50844.1"/>
    </source>
</evidence>
<feature type="site" description="Transition state stabilizer" evidence="6">
    <location>
        <position position="341"/>
    </location>
</feature>
<comment type="catalytic activity">
    <reaction evidence="6">
        <text>L-rhamnonate = 2-dehydro-3-deoxy-L-rhamnonate + H2O</text>
        <dbReference type="Rhea" id="RHEA:23080"/>
        <dbReference type="ChEBI" id="CHEBI:15377"/>
        <dbReference type="ChEBI" id="CHEBI:58118"/>
        <dbReference type="ChEBI" id="CHEBI:58371"/>
        <dbReference type="EC" id="4.2.1.90"/>
    </reaction>
</comment>
<dbReference type="SUPFAM" id="SSF51604">
    <property type="entry name" value="Enolase C-terminal domain-like"/>
    <property type="match status" value="1"/>
</dbReference>
<dbReference type="InterPro" id="IPR018110">
    <property type="entry name" value="Mandel_Rmase/mucon_lact_enz_CS"/>
</dbReference>
<gene>
    <name evidence="6" type="primary">rhmD</name>
    <name evidence="8" type="ordered locus">Vdis_1458</name>
</gene>
<sequence>MNNEAEIIKIKDVRAYVVKGGGADYHDQSPNHWILGYIATPISIYPEYRASRASWGLNVLGSLIVEVEDSRGEVGFGVSTGGYPAAWIVENHLKRFVVGKYVGEMEKTWDQMFKATIFYGRRGLVMNAISAVDLALWDLAGKVRGLPVYDLLGGPVRDEIVFYATGPRPDIAKKKGFIGGKLPLKHGPADGIEGLKENVRIFKEWREQLGDDFLLMYDCWMSLDLPYAMRLVSELKPYGLYWIEEPFIPDDYWSYGALAQILPPTLLASGEHESTLHGFRMLLEAGKVNVIQPDITWVGGITPMIKISALAEAYGAYVIPHGSSVYGYHFIITRVNSPFAEYLVVSPDATEIIPQFSPLLLNEPTPENGRIKLSRKPGFGVELNRKIELVRVK</sequence>
<dbReference type="eggNOG" id="arCOG01168">
    <property type="taxonomic scope" value="Archaea"/>
</dbReference>
<evidence type="ECO:0000313" key="9">
    <source>
        <dbReference type="Proteomes" id="UP000006681"/>
    </source>
</evidence>
<dbReference type="Pfam" id="PF02746">
    <property type="entry name" value="MR_MLE_N"/>
    <property type="match status" value="1"/>
</dbReference>
<dbReference type="FunFam" id="3.20.20.120:FF:000005">
    <property type="entry name" value="Putative L-rhamnonate dehydratase"/>
    <property type="match status" value="1"/>
</dbReference>
<feature type="binding site" evidence="6">
    <location>
        <position position="26"/>
    </location>
    <ligand>
        <name>substrate</name>
    </ligand>
</feature>
<comment type="cofactor">
    <cofactor evidence="6">
        <name>Mg(2+)</name>
        <dbReference type="ChEBI" id="CHEBI:18420"/>
    </cofactor>
    <text evidence="6">Binds 1 Mg(2+) ion per subunit.</text>
</comment>
<dbReference type="Gene3D" id="3.20.20.120">
    <property type="entry name" value="Enolase-like C-terminal domain"/>
    <property type="match status" value="1"/>
</dbReference>
<comment type="similarity">
    <text evidence="6">Belongs to the mandelate racemase/muconate lactonizing enzyme family. RhamD subfamily.</text>
</comment>
<organism evidence="8 9">
    <name type="scientific">Vulcanisaeta distributa (strain DSM 14429 / JCM 11212 / NBRC 100878 / IC-017)</name>
    <dbReference type="NCBI Taxonomy" id="572478"/>
    <lineage>
        <taxon>Archaea</taxon>
        <taxon>Thermoproteota</taxon>
        <taxon>Thermoprotei</taxon>
        <taxon>Thermoproteales</taxon>
        <taxon>Thermoproteaceae</taxon>
        <taxon>Vulcanisaeta</taxon>
    </lineage>
</organism>
<evidence type="ECO:0000256" key="1">
    <source>
        <dbReference type="ARBA" id="ARBA00022723"/>
    </source>
</evidence>
<dbReference type="EMBL" id="CP002100">
    <property type="protein sequence ID" value="ADN50844.1"/>
    <property type="molecule type" value="Genomic_DNA"/>
</dbReference>
<evidence type="ECO:0000256" key="5">
    <source>
        <dbReference type="ARBA" id="ARBA00061582"/>
    </source>
</evidence>
<comment type="similarity">
    <text evidence="5">Belongs to the mandelate racemase/muconate lactonizing enzyme family. GaD subfamily.</text>
</comment>
<feature type="binding site" evidence="6">
    <location>
        <position position="271"/>
    </location>
    <ligand>
        <name>Mg(2+)</name>
        <dbReference type="ChEBI" id="CHEBI:18420"/>
    </ligand>
</feature>
<dbReference type="GO" id="GO:0047929">
    <property type="term" value="F:gluconate dehydratase activity"/>
    <property type="evidence" value="ECO:0007669"/>
    <property type="project" value="UniProtKB-EC"/>
</dbReference>
<dbReference type="InterPro" id="IPR029017">
    <property type="entry name" value="Enolase-like_N"/>
</dbReference>
<accession>E1QSX7</accession>
<evidence type="ECO:0000256" key="4">
    <source>
        <dbReference type="ARBA" id="ARBA00050848"/>
    </source>
</evidence>
<dbReference type="InterPro" id="IPR029065">
    <property type="entry name" value="Enolase_C-like"/>
</dbReference>
<reference evidence="8 9" key="1">
    <citation type="journal article" date="2010" name="Stand. Genomic Sci.">
        <title>Complete genome sequence of Vulcanisaeta distributa type strain (IC-017).</title>
        <authorList>
            <person name="Mavromatis K."/>
            <person name="Sikorski J."/>
            <person name="Pabst E."/>
            <person name="Teshima H."/>
            <person name="Lapidus A."/>
            <person name="Lucas S."/>
            <person name="Nolan M."/>
            <person name="Glavina Del Rio T."/>
            <person name="Cheng J.F."/>
            <person name="Bruce D."/>
            <person name="Goodwin L."/>
            <person name="Pitluck S."/>
            <person name="Liolios K."/>
            <person name="Ivanova N."/>
            <person name="Mikhailova N."/>
            <person name="Pati A."/>
            <person name="Chen A."/>
            <person name="Palaniappan K."/>
            <person name="Land M."/>
            <person name="Hauser L."/>
            <person name="Chang Y.J."/>
            <person name="Jeffries C.D."/>
            <person name="Rohde M."/>
            <person name="Spring S."/>
            <person name="Goker M."/>
            <person name="Wirth R."/>
            <person name="Woyke T."/>
            <person name="Bristow J."/>
            <person name="Eisen J.A."/>
            <person name="Markowitz V."/>
            <person name="Hugenholtz P."/>
            <person name="Klenk H.P."/>
            <person name="Kyrpides N.C."/>
        </authorList>
    </citation>
    <scope>NUCLEOTIDE SEQUENCE [LARGE SCALE GENOMIC DNA]</scope>
    <source>
        <strain evidence="9">DSM 14429 / JCM 11212 / NBRC 100878 / IC-017</strain>
    </source>
</reference>
<keyword evidence="1 6" id="KW-0479">Metal-binding</keyword>
<dbReference type="PANTHER" id="PTHR13794:SF58">
    <property type="entry name" value="MITOCHONDRIAL ENOLASE SUPERFAMILY MEMBER 1"/>
    <property type="match status" value="1"/>
</dbReference>
<evidence type="ECO:0000256" key="3">
    <source>
        <dbReference type="ARBA" id="ARBA00023239"/>
    </source>
</evidence>
<comment type="catalytic activity">
    <reaction evidence="4">
        <text>D-gluconate = 2-dehydro-3-deoxy-D-gluconate + H2O</text>
        <dbReference type="Rhea" id="RHEA:21612"/>
        <dbReference type="ChEBI" id="CHEBI:15377"/>
        <dbReference type="ChEBI" id="CHEBI:18391"/>
        <dbReference type="ChEBI" id="CHEBI:57990"/>
        <dbReference type="EC" id="4.2.1.39"/>
    </reaction>
</comment>
<keyword evidence="2 6" id="KW-0460">Magnesium</keyword>
<dbReference type="AlphaFoldDB" id="E1QSX7"/>
<dbReference type="Gene3D" id="3.30.390.10">
    <property type="entry name" value="Enolase-like, N-terminal domain"/>
    <property type="match status" value="1"/>
</dbReference>
<dbReference type="EC" id="4.2.1.90" evidence="6"/>
<name>E1QSX7_VULDI</name>
<feature type="binding site" evidence="6">
    <location>
        <position position="244"/>
    </location>
    <ligand>
        <name>Mg(2+)</name>
        <dbReference type="ChEBI" id="CHEBI:18420"/>
    </ligand>
</feature>
<feature type="binding site" evidence="6">
    <location>
        <position position="218"/>
    </location>
    <ligand>
        <name>Mg(2+)</name>
        <dbReference type="ChEBI" id="CHEBI:18420"/>
    </ligand>
</feature>
<comment type="function">
    <text evidence="6">Catalyzes the dehydration of L-rhamnonate to 2-keto-3-deoxy-L-rhamnonate (KDR).</text>
</comment>
<dbReference type="InterPro" id="IPR036849">
    <property type="entry name" value="Enolase-like_C_sf"/>
</dbReference>
<comment type="miscellaneous">
    <text evidence="6">Reaction proceeds via a syn dehydration.</text>
</comment>
<dbReference type="GO" id="GO:0000287">
    <property type="term" value="F:magnesium ion binding"/>
    <property type="evidence" value="ECO:0007669"/>
    <property type="project" value="UniProtKB-UniRule"/>
</dbReference>
<dbReference type="SMART" id="SM00922">
    <property type="entry name" value="MR_MLE"/>
    <property type="match status" value="1"/>
</dbReference>
<keyword evidence="3 6" id="KW-0456">Lyase</keyword>
<keyword evidence="9" id="KW-1185">Reference proteome</keyword>
<proteinExistence type="inferred from homology"/>
<dbReference type="PROSITE" id="PS00908">
    <property type="entry name" value="MR_MLE_1"/>
    <property type="match status" value="1"/>
</dbReference>
<feature type="binding site" evidence="6">
    <location>
        <position position="341"/>
    </location>
    <ligand>
        <name>substrate</name>
    </ligand>
</feature>
<dbReference type="Pfam" id="PF13378">
    <property type="entry name" value="MR_MLE_C"/>
    <property type="match status" value="1"/>
</dbReference>
<reference evidence="9" key="2">
    <citation type="journal article" date="2010" name="Stand. Genomic Sci.">
        <title>Complete genome sequence of Vulcanisaeta distributa type strain (IC-017T).</title>
        <authorList>
            <person name="Mavromatis K."/>
            <person name="Sikorski J."/>
            <person name="Pabst E."/>
            <person name="Teshima H."/>
            <person name="Lapidus A."/>
            <person name="Lucas S."/>
            <person name="Nolan M."/>
            <person name="Glavina Del Rio T."/>
            <person name="Cheng J."/>
            <person name="Bruce D."/>
            <person name="Goodwin L."/>
            <person name="Pitluck S."/>
            <person name="Liolios K."/>
            <person name="Ivanova N."/>
            <person name="Mikhailova N."/>
            <person name="Pati A."/>
            <person name="Chen A."/>
            <person name="Palaniappan K."/>
            <person name="Land M."/>
            <person name="Hauser L."/>
            <person name="Chang Y."/>
            <person name="Jeffries C."/>
            <person name="Rohde M."/>
            <person name="Spring S."/>
            <person name="Goker M."/>
            <person name="Wirth R."/>
            <person name="Woyke T."/>
            <person name="Bristow J."/>
            <person name="Eisen J."/>
            <person name="Markowitz V."/>
            <person name="Hugenholtz P."/>
            <person name="Klenk H."/>
            <person name="Kyrpides N."/>
        </authorList>
    </citation>
    <scope>NUCLEOTIDE SEQUENCE [LARGE SCALE GENOMIC DNA]</scope>
    <source>
        <strain evidence="9">DSM 14429 / JCM 11212 / NBRC 100878 / IC-017</strain>
    </source>
</reference>
<dbReference type="KEGG" id="vdi:Vdis_1458"/>
<dbReference type="HAMAP" id="MF_01288">
    <property type="entry name" value="Rhamnon_dehydrat"/>
    <property type="match status" value="1"/>
</dbReference>
<feature type="domain" description="Mandelate racemase/muconate lactonizing enzyme C-terminal" evidence="7">
    <location>
        <begin position="169"/>
        <end position="265"/>
    </location>
</feature>
<feature type="site" description="Increases basicity of active site His" evidence="6">
    <location>
        <position position="294"/>
    </location>
</feature>
<dbReference type="GO" id="GO:0009063">
    <property type="term" value="P:amino acid catabolic process"/>
    <property type="evidence" value="ECO:0007669"/>
    <property type="project" value="InterPro"/>
</dbReference>
<dbReference type="Proteomes" id="UP000006681">
    <property type="component" value="Chromosome"/>
</dbReference>
<evidence type="ECO:0000259" key="7">
    <source>
        <dbReference type="SMART" id="SM00922"/>
    </source>
</evidence>
<dbReference type="GO" id="GO:0016052">
    <property type="term" value="P:carbohydrate catabolic process"/>
    <property type="evidence" value="ECO:0007669"/>
    <property type="project" value="TreeGrafter"/>
</dbReference>
<dbReference type="InterPro" id="IPR013341">
    <property type="entry name" value="Mandelate_racemase_N_dom"/>
</dbReference>
<dbReference type="InterPro" id="IPR046945">
    <property type="entry name" value="RHMD-like"/>
</dbReference>
<evidence type="ECO:0000256" key="6">
    <source>
        <dbReference type="HAMAP-Rule" id="MF_01288"/>
    </source>
</evidence>
<dbReference type="STRING" id="572478.Vdis_1458"/>
<dbReference type="HOGENOM" id="CLU_030273_1_0_2"/>
<dbReference type="InterPro" id="IPR013342">
    <property type="entry name" value="Mandelate_racemase_C"/>
</dbReference>